<dbReference type="AlphaFoldDB" id="A0A1A9ZSN0"/>
<evidence type="ECO:0000313" key="1">
    <source>
        <dbReference type="EnsemblMetazoa" id="GPAI023754-PA"/>
    </source>
</evidence>
<reference evidence="1" key="2">
    <citation type="submission" date="2020-05" db="UniProtKB">
        <authorList>
            <consortium name="EnsemblMetazoa"/>
        </authorList>
    </citation>
    <scope>IDENTIFICATION</scope>
    <source>
        <strain evidence="1">IAEA</strain>
    </source>
</reference>
<organism evidence="1 2">
    <name type="scientific">Glossina pallidipes</name>
    <name type="common">Tsetse fly</name>
    <dbReference type="NCBI Taxonomy" id="7398"/>
    <lineage>
        <taxon>Eukaryota</taxon>
        <taxon>Metazoa</taxon>
        <taxon>Ecdysozoa</taxon>
        <taxon>Arthropoda</taxon>
        <taxon>Hexapoda</taxon>
        <taxon>Insecta</taxon>
        <taxon>Pterygota</taxon>
        <taxon>Neoptera</taxon>
        <taxon>Endopterygota</taxon>
        <taxon>Diptera</taxon>
        <taxon>Brachycera</taxon>
        <taxon>Muscomorpha</taxon>
        <taxon>Hippoboscoidea</taxon>
        <taxon>Glossinidae</taxon>
        <taxon>Glossina</taxon>
    </lineage>
</organism>
<proteinExistence type="predicted"/>
<protein>
    <submittedName>
        <fullName evidence="1">Uncharacterized protein</fullName>
    </submittedName>
</protein>
<dbReference type="EnsemblMetazoa" id="GPAI023754-RA">
    <property type="protein sequence ID" value="GPAI023754-PA"/>
    <property type="gene ID" value="GPAI023754"/>
</dbReference>
<name>A0A1A9ZSN0_GLOPL</name>
<sequence>MSDHLETANKSDTELKNQSDGMHLIVESTYQLSTLKQHIEQSCLAEKCKFLEDCDKIDEICQRFLNLLKEEELNLDEITNIFVAACMCYYIQATAENIDWRSQFLQKAFQYVDTLSPMHLHVASKRLWEALKTDGIEFVFNLLCLSHRISIASETGRAIAICLIWAILCEITENTIEMYCFHEFHDLVKMLNEIDESMLQMEDNLRIVYILIQCIGFLINTIVFGDNESFKKAGYRNYFSYTKRDLDKLKHYLERLNSQLSIRVGQGDNHYDLRMTITEYLKLNITSVLEWKISEMQSK</sequence>
<keyword evidence="2" id="KW-1185">Reference proteome</keyword>
<dbReference type="VEuPathDB" id="VectorBase:GPAI023754"/>
<accession>A0A1A9ZSN0</accession>
<dbReference type="Proteomes" id="UP000092445">
    <property type="component" value="Unassembled WGS sequence"/>
</dbReference>
<reference evidence="2" key="1">
    <citation type="submission" date="2014-03" db="EMBL/GenBank/DDBJ databases">
        <authorList>
            <person name="Aksoy S."/>
            <person name="Warren W."/>
            <person name="Wilson R.K."/>
        </authorList>
    </citation>
    <scope>NUCLEOTIDE SEQUENCE [LARGE SCALE GENOMIC DNA]</scope>
    <source>
        <strain evidence="2">IAEA</strain>
    </source>
</reference>
<evidence type="ECO:0000313" key="2">
    <source>
        <dbReference type="Proteomes" id="UP000092445"/>
    </source>
</evidence>